<sequence>MGGGGGGGGGRDPTPPALLIVELFGVSERPLIYVLPEDTATVSHLVQSIRRDDIDLTRLLSYIPLPHSLPLRLLRGVPVTGLLANGWVSFIRIS</sequence>
<accession>A0ACC1LIL1</accession>
<evidence type="ECO:0000313" key="1">
    <source>
        <dbReference type="EMBL" id="KAJ2808314.1"/>
    </source>
</evidence>
<dbReference type="Proteomes" id="UP001140087">
    <property type="component" value="Unassembled WGS sequence"/>
</dbReference>
<keyword evidence="2" id="KW-1185">Reference proteome</keyword>
<proteinExistence type="predicted"/>
<comment type="caution">
    <text evidence="1">The sequence shown here is derived from an EMBL/GenBank/DDBJ whole genome shotgun (WGS) entry which is preliminary data.</text>
</comment>
<gene>
    <name evidence="1" type="ORF">H4R21_000102</name>
</gene>
<reference evidence="1" key="1">
    <citation type="submission" date="2022-07" db="EMBL/GenBank/DDBJ databases">
        <title>Phylogenomic reconstructions and comparative analyses of Kickxellomycotina fungi.</title>
        <authorList>
            <person name="Reynolds N.K."/>
            <person name="Stajich J.E."/>
            <person name="Barry K."/>
            <person name="Grigoriev I.V."/>
            <person name="Crous P."/>
            <person name="Smith M.E."/>
        </authorList>
    </citation>
    <scope>NUCLEOTIDE SEQUENCE</scope>
    <source>
        <strain evidence="1">BCRC 34780</strain>
    </source>
</reference>
<evidence type="ECO:0000313" key="2">
    <source>
        <dbReference type="Proteomes" id="UP001140087"/>
    </source>
</evidence>
<organism evidence="1 2">
    <name type="scientific">Coemansia helicoidea</name>
    <dbReference type="NCBI Taxonomy" id="1286919"/>
    <lineage>
        <taxon>Eukaryota</taxon>
        <taxon>Fungi</taxon>
        <taxon>Fungi incertae sedis</taxon>
        <taxon>Zoopagomycota</taxon>
        <taxon>Kickxellomycotina</taxon>
        <taxon>Kickxellomycetes</taxon>
        <taxon>Kickxellales</taxon>
        <taxon>Kickxellaceae</taxon>
        <taxon>Coemansia</taxon>
    </lineage>
</organism>
<dbReference type="EMBL" id="JANBUN010000005">
    <property type="protein sequence ID" value="KAJ2808314.1"/>
    <property type="molecule type" value="Genomic_DNA"/>
</dbReference>
<protein>
    <submittedName>
        <fullName evidence="1">Uncharacterized protein</fullName>
    </submittedName>
</protein>
<name>A0ACC1LIL1_9FUNG</name>